<organism evidence="1 2">
    <name type="scientific">Rosa chinensis</name>
    <name type="common">China rose</name>
    <dbReference type="NCBI Taxonomy" id="74649"/>
    <lineage>
        <taxon>Eukaryota</taxon>
        <taxon>Viridiplantae</taxon>
        <taxon>Streptophyta</taxon>
        <taxon>Embryophyta</taxon>
        <taxon>Tracheophyta</taxon>
        <taxon>Spermatophyta</taxon>
        <taxon>Magnoliopsida</taxon>
        <taxon>eudicotyledons</taxon>
        <taxon>Gunneridae</taxon>
        <taxon>Pentapetalae</taxon>
        <taxon>rosids</taxon>
        <taxon>fabids</taxon>
        <taxon>Rosales</taxon>
        <taxon>Rosaceae</taxon>
        <taxon>Rosoideae</taxon>
        <taxon>Rosoideae incertae sedis</taxon>
        <taxon>Rosa</taxon>
    </lineage>
</organism>
<comment type="caution">
    <text evidence="1">The sequence shown here is derived from an EMBL/GenBank/DDBJ whole genome shotgun (WGS) entry which is preliminary data.</text>
</comment>
<gene>
    <name evidence="1" type="ORF">RchiOBHm_Chr2g0172591</name>
</gene>
<accession>A0A2P6S5M8</accession>
<name>A0A2P6S5M8_ROSCH</name>
<sequence length="57" mass="6494">MKWVCAVWCDSLLFFICQMIMVPCSETMVAKSSVLRASTIPLTVVVVEFPYLEENSF</sequence>
<reference evidence="1 2" key="1">
    <citation type="journal article" date="2018" name="Nat. Genet.">
        <title>The Rosa genome provides new insights in the design of modern roses.</title>
        <authorList>
            <person name="Bendahmane M."/>
        </authorList>
    </citation>
    <scope>NUCLEOTIDE SEQUENCE [LARGE SCALE GENOMIC DNA]</scope>
    <source>
        <strain evidence="2">cv. Old Blush</strain>
    </source>
</reference>
<dbReference type="EMBL" id="PDCK01000040">
    <property type="protein sequence ID" value="PRQ53987.1"/>
    <property type="molecule type" value="Genomic_DNA"/>
</dbReference>
<evidence type="ECO:0000313" key="2">
    <source>
        <dbReference type="Proteomes" id="UP000238479"/>
    </source>
</evidence>
<protein>
    <submittedName>
        <fullName evidence="1">Uncharacterized protein</fullName>
    </submittedName>
</protein>
<dbReference type="AlphaFoldDB" id="A0A2P6S5M8"/>
<dbReference type="Proteomes" id="UP000238479">
    <property type="component" value="Chromosome 2"/>
</dbReference>
<evidence type="ECO:0000313" key="1">
    <source>
        <dbReference type="EMBL" id="PRQ53987.1"/>
    </source>
</evidence>
<keyword evidence="2" id="KW-1185">Reference proteome</keyword>
<dbReference type="Gramene" id="PRQ53987">
    <property type="protein sequence ID" value="PRQ53987"/>
    <property type="gene ID" value="RchiOBHm_Chr2g0172591"/>
</dbReference>
<proteinExistence type="predicted"/>